<dbReference type="EMBL" id="CP012673">
    <property type="protein sequence ID" value="AUX41240.1"/>
    <property type="molecule type" value="Genomic_DNA"/>
</dbReference>
<evidence type="ECO:0000256" key="1">
    <source>
        <dbReference type="ARBA" id="ARBA00004651"/>
    </source>
</evidence>
<dbReference type="InterPro" id="IPR022791">
    <property type="entry name" value="L-PG_synthase/AglD"/>
</dbReference>
<name>A0A2L0EPP5_SORCE</name>
<dbReference type="Pfam" id="PF03706">
    <property type="entry name" value="LPG_synthase_TM"/>
    <property type="match status" value="1"/>
</dbReference>
<dbReference type="GO" id="GO:0005886">
    <property type="term" value="C:plasma membrane"/>
    <property type="evidence" value="ECO:0007669"/>
    <property type="project" value="UniProtKB-SubCell"/>
</dbReference>
<protein>
    <submittedName>
        <fullName evidence="8">Uncharacterized protein</fullName>
    </submittedName>
</protein>
<feature type="region of interest" description="Disordered" evidence="6">
    <location>
        <begin position="1"/>
        <end position="33"/>
    </location>
</feature>
<sequence length="360" mass="35448">MTPWTPARAAEERPGSDAGSAPEGAPVAASSAAGSASAAGRSSSAAARRARRRAVLHAALGVAGLAGLAALVRHAGAAALLEALGRAAPLLPLLVVLEAARIGCEGLATRALCLPRRVPLAELARIHVVAYPVATLMPAGRAAAEAVKAALLSPYVGAPRAAAIATANQSLALLSFAPTSLLAAAAVWQSDGASPLALAVLAHAAVSVASGVGVAFAARQRAAFAWLARRFARAGNATAAFQEAVREHPPVPLRPLAAFCAGRALQAAQYAVLLAAVGADSGPLRALAAYGVAVIGTAVGDLIPAQIGATDGAFTLAAPLLGLSTSAAVAVSVLAHTLQAIGALAGIVATLVWRRPPPAA</sequence>
<reference evidence="8 9" key="1">
    <citation type="submission" date="2015-09" db="EMBL/GenBank/DDBJ databases">
        <title>Sorangium comparison.</title>
        <authorList>
            <person name="Zaburannyi N."/>
            <person name="Bunk B."/>
            <person name="Overmann J."/>
            <person name="Mueller R."/>
        </authorList>
    </citation>
    <scope>NUCLEOTIDE SEQUENCE [LARGE SCALE GENOMIC DNA]</scope>
    <source>
        <strain evidence="8 9">So ce26</strain>
    </source>
</reference>
<evidence type="ECO:0000256" key="7">
    <source>
        <dbReference type="SAM" id="Phobius"/>
    </source>
</evidence>
<evidence type="ECO:0000256" key="2">
    <source>
        <dbReference type="ARBA" id="ARBA00022475"/>
    </source>
</evidence>
<dbReference type="OrthoDB" id="5518673at2"/>
<keyword evidence="4 7" id="KW-1133">Transmembrane helix</keyword>
<feature type="transmembrane region" description="Helical" evidence="7">
    <location>
        <begin position="54"/>
        <end position="72"/>
    </location>
</feature>
<evidence type="ECO:0000256" key="4">
    <source>
        <dbReference type="ARBA" id="ARBA00022989"/>
    </source>
</evidence>
<dbReference type="Proteomes" id="UP000238348">
    <property type="component" value="Chromosome"/>
</dbReference>
<evidence type="ECO:0000256" key="6">
    <source>
        <dbReference type="SAM" id="MobiDB-lite"/>
    </source>
</evidence>
<feature type="transmembrane region" description="Helical" evidence="7">
    <location>
        <begin position="327"/>
        <end position="353"/>
    </location>
</feature>
<dbReference type="AlphaFoldDB" id="A0A2L0EPP5"/>
<keyword evidence="3 7" id="KW-0812">Transmembrane</keyword>
<keyword evidence="5 7" id="KW-0472">Membrane</keyword>
<evidence type="ECO:0000256" key="3">
    <source>
        <dbReference type="ARBA" id="ARBA00022692"/>
    </source>
</evidence>
<feature type="transmembrane region" description="Helical" evidence="7">
    <location>
        <begin position="287"/>
        <end position="307"/>
    </location>
</feature>
<evidence type="ECO:0000256" key="5">
    <source>
        <dbReference type="ARBA" id="ARBA00023136"/>
    </source>
</evidence>
<proteinExistence type="predicted"/>
<organism evidence="8 9">
    <name type="scientific">Sorangium cellulosum</name>
    <name type="common">Polyangium cellulosum</name>
    <dbReference type="NCBI Taxonomy" id="56"/>
    <lineage>
        <taxon>Bacteria</taxon>
        <taxon>Pseudomonadati</taxon>
        <taxon>Myxococcota</taxon>
        <taxon>Polyangia</taxon>
        <taxon>Polyangiales</taxon>
        <taxon>Polyangiaceae</taxon>
        <taxon>Sorangium</taxon>
    </lineage>
</organism>
<feature type="transmembrane region" description="Helical" evidence="7">
    <location>
        <begin position="196"/>
        <end position="218"/>
    </location>
</feature>
<evidence type="ECO:0000313" key="8">
    <source>
        <dbReference type="EMBL" id="AUX41240.1"/>
    </source>
</evidence>
<evidence type="ECO:0000313" key="9">
    <source>
        <dbReference type="Proteomes" id="UP000238348"/>
    </source>
</evidence>
<gene>
    <name evidence="8" type="ORF">SOCE26_026500</name>
</gene>
<dbReference type="RefSeq" id="WP_104979264.1">
    <property type="nucleotide sequence ID" value="NZ_CP012673.1"/>
</dbReference>
<comment type="subcellular location">
    <subcellularLocation>
        <location evidence="1">Cell membrane</location>
        <topology evidence="1">Multi-pass membrane protein</topology>
    </subcellularLocation>
</comment>
<feature type="compositionally biased region" description="Low complexity" evidence="6">
    <location>
        <begin position="18"/>
        <end position="33"/>
    </location>
</feature>
<accession>A0A2L0EPP5</accession>
<keyword evidence="2" id="KW-1003">Cell membrane</keyword>